<dbReference type="EMBL" id="JAPFQA010000005">
    <property type="protein sequence ID" value="MCZ8545336.1"/>
    <property type="molecule type" value="Genomic_DNA"/>
</dbReference>
<comment type="caution">
    <text evidence="1">The sequence shown here is derived from an EMBL/GenBank/DDBJ whole genome shotgun (WGS) entry which is preliminary data.</text>
</comment>
<name>A0ABT4QUS3_9HYPH</name>
<evidence type="ECO:0000313" key="1">
    <source>
        <dbReference type="EMBL" id="MCZ8545336.1"/>
    </source>
</evidence>
<keyword evidence="2" id="KW-1185">Reference proteome</keyword>
<gene>
    <name evidence="1" type="ORF">OOJ09_14180</name>
</gene>
<sequence>MFGVIGYSQKVEQHFDPVVDIGNVACHRQHAGGFIKMDVHPDEQRRALTCHYHEVQPVSLEGRDAVPRAFVVRLRHPMLVIKEGVSLPEANKLVVHLGSEVDGKVQVRATFVA</sequence>
<evidence type="ECO:0000313" key="2">
    <source>
        <dbReference type="Proteomes" id="UP001152178"/>
    </source>
</evidence>
<reference evidence="1" key="1">
    <citation type="submission" date="2022-11" db="EMBL/GenBank/DDBJ databases">
        <authorList>
            <person name="Coimbra C."/>
        </authorList>
    </citation>
    <scope>NUCLEOTIDE SEQUENCE</scope>
    <source>
        <strain evidence="1">Jales19</strain>
    </source>
</reference>
<proteinExistence type="predicted"/>
<dbReference type="RefSeq" id="WP_269905806.1">
    <property type="nucleotide sequence ID" value="NZ_JAPFQA010000005.1"/>
</dbReference>
<organism evidence="1 2">
    <name type="scientific">Mesorhizobium qingshengii</name>
    <dbReference type="NCBI Taxonomy" id="1165689"/>
    <lineage>
        <taxon>Bacteria</taxon>
        <taxon>Pseudomonadati</taxon>
        <taxon>Pseudomonadota</taxon>
        <taxon>Alphaproteobacteria</taxon>
        <taxon>Hyphomicrobiales</taxon>
        <taxon>Phyllobacteriaceae</taxon>
        <taxon>Mesorhizobium</taxon>
    </lineage>
</organism>
<dbReference type="Proteomes" id="UP001152178">
    <property type="component" value="Unassembled WGS sequence"/>
</dbReference>
<protein>
    <submittedName>
        <fullName evidence="1">Uncharacterized protein</fullName>
    </submittedName>
</protein>
<accession>A0ABT4QUS3</accession>